<proteinExistence type="predicted"/>
<gene>
    <name evidence="4" type="ORF">BAE27_03850</name>
</gene>
<evidence type="ECO:0000256" key="2">
    <source>
        <dbReference type="PROSITE-ProRule" id="PRU00284"/>
    </source>
</evidence>
<dbReference type="SMART" id="SM00283">
    <property type="entry name" value="MA"/>
    <property type="match status" value="1"/>
</dbReference>
<dbReference type="PANTHER" id="PTHR32089:SF112">
    <property type="entry name" value="LYSOZYME-LIKE PROTEIN-RELATED"/>
    <property type="match status" value="1"/>
</dbReference>
<name>A0A1E7YPW1_9PROT</name>
<organism evidence="4 5">
    <name type="scientific">Acidithiobacillus caldus</name>
    <dbReference type="NCBI Taxonomy" id="33059"/>
    <lineage>
        <taxon>Bacteria</taxon>
        <taxon>Pseudomonadati</taxon>
        <taxon>Pseudomonadota</taxon>
        <taxon>Acidithiobacillia</taxon>
        <taxon>Acidithiobacillales</taxon>
        <taxon>Acidithiobacillaceae</taxon>
        <taxon>Acidithiobacillus</taxon>
    </lineage>
</organism>
<dbReference type="PROSITE" id="PS50111">
    <property type="entry name" value="CHEMOTAXIS_TRANSDUC_2"/>
    <property type="match status" value="1"/>
</dbReference>
<dbReference type="InterPro" id="IPR025991">
    <property type="entry name" value="Chemoreceptor_zinc-bind_dom"/>
</dbReference>
<evidence type="ECO:0000313" key="5">
    <source>
        <dbReference type="Proteomes" id="UP000175616"/>
    </source>
</evidence>
<dbReference type="PANTHER" id="PTHR32089">
    <property type="entry name" value="METHYL-ACCEPTING CHEMOTAXIS PROTEIN MCPB"/>
    <property type="match status" value="1"/>
</dbReference>
<dbReference type="AlphaFoldDB" id="A0A1E7YPW1"/>
<feature type="domain" description="Methyl-accepting transducer" evidence="3">
    <location>
        <begin position="59"/>
        <end position="182"/>
    </location>
</feature>
<dbReference type="Gene3D" id="6.10.250.3200">
    <property type="match status" value="1"/>
</dbReference>
<dbReference type="Pfam" id="PF00015">
    <property type="entry name" value="MCPsignal"/>
    <property type="match status" value="1"/>
</dbReference>
<dbReference type="Pfam" id="PF13682">
    <property type="entry name" value="CZB"/>
    <property type="match status" value="1"/>
</dbReference>
<dbReference type="GO" id="GO:0007165">
    <property type="term" value="P:signal transduction"/>
    <property type="evidence" value="ECO:0007669"/>
    <property type="project" value="UniProtKB-KW"/>
</dbReference>
<reference evidence="4 5" key="1">
    <citation type="submission" date="2016-06" db="EMBL/GenBank/DDBJ databases">
        <title>Gene turnover analysis identifies the evolutionary adaptation of the extremophile Acidithiobacillus caldus.</title>
        <authorList>
            <person name="Zhang X."/>
        </authorList>
    </citation>
    <scope>NUCLEOTIDE SEQUENCE [LARGE SCALE GENOMIC DNA]</scope>
    <source>
        <strain evidence="4 5">DX</strain>
    </source>
</reference>
<dbReference type="Proteomes" id="UP000175616">
    <property type="component" value="Unassembled WGS sequence"/>
</dbReference>
<evidence type="ECO:0000256" key="1">
    <source>
        <dbReference type="ARBA" id="ARBA00023224"/>
    </source>
</evidence>
<evidence type="ECO:0000313" key="4">
    <source>
        <dbReference type="EMBL" id="OFC37586.1"/>
    </source>
</evidence>
<protein>
    <recommendedName>
        <fullName evidence="3">Methyl-accepting transducer domain-containing protein</fullName>
    </recommendedName>
</protein>
<dbReference type="SUPFAM" id="SSF58104">
    <property type="entry name" value="Methyl-accepting chemotaxis protein (MCP) signaling domain"/>
    <property type="match status" value="1"/>
</dbReference>
<accession>A0A1E7YPW1</accession>
<dbReference type="InterPro" id="IPR004089">
    <property type="entry name" value="MCPsignal_dom"/>
</dbReference>
<comment type="caution">
    <text evidence="4">The sequence shown here is derived from an EMBL/GenBank/DDBJ whole genome shotgun (WGS) entry which is preliminary data.</text>
</comment>
<dbReference type="GO" id="GO:0016020">
    <property type="term" value="C:membrane"/>
    <property type="evidence" value="ECO:0007669"/>
    <property type="project" value="InterPro"/>
</dbReference>
<evidence type="ECO:0000259" key="3">
    <source>
        <dbReference type="PROSITE" id="PS50111"/>
    </source>
</evidence>
<sequence>MESNIQILDLIAEYLNSSNQNDVDVCERRLAEELGHDSSVLNAVRHAKHQVQSLDALEEKLHNSIEGMRSVTFQVDQSAESIESIVHEIAVASQETNSLVRENETLVNRLYKQLQVMEATIQDIRSIAYKTNLLALNAAIEAARAGEHGRGFAVVADEVRNLSGLVSTATDNIHKNISELQDVGKKISDQKTVLSEQSSVIDGVVNDLGEKVHQLRLMTTALQLKATSETHEHFVQVAIDEAEKKDSSMSCENLPLPSSHHQCRLGKWYDRDGKKAFGSLQEFQELEAPHRAVHELACKILDRSLSVTERRDLIANLVNNRDRFDAALVNLARAIGV</sequence>
<dbReference type="Gene3D" id="1.20.120.30">
    <property type="entry name" value="Aspartate receptor, ligand-binding domain"/>
    <property type="match status" value="1"/>
</dbReference>
<keyword evidence="1 2" id="KW-0807">Transducer</keyword>
<dbReference type="EMBL" id="LZYE01000074">
    <property type="protein sequence ID" value="OFC37586.1"/>
    <property type="molecule type" value="Genomic_DNA"/>
</dbReference>